<evidence type="ECO:0000256" key="8">
    <source>
        <dbReference type="SAM" id="MobiDB-lite"/>
    </source>
</evidence>
<dbReference type="InterPro" id="IPR012198">
    <property type="entry name" value="cAMP_dep_PK_reg_su"/>
</dbReference>
<dbReference type="GO" id="GO:0034236">
    <property type="term" value="F:protein kinase A catalytic subunit binding"/>
    <property type="evidence" value="ECO:0007669"/>
    <property type="project" value="TreeGrafter"/>
</dbReference>
<evidence type="ECO:0000256" key="4">
    <source>
        <dbReference type="ARBA" id="ARBA00022737"/>
    </source>
</evidence>
<sequence>MTQNQKYDIPSDLQELLVEFTVSCLLEKPSNLVDYAADYFTRLRDQQSSRRLSRRAMSDSDDSMLTDESDEPMPEPPARGYTRRKSVFAEAYDPENDADEGEKVVYPKSDLQRSRLADAVRNILLFRSLDPEQMQDVLDAMFEKTVSAGEYVIKQGDDGDNFYVIESGLYNIYVADNDGQPKLVGNYDNVGSFGELALMYNMPRAATIQAVSSGLLWAMDRPTFRRILLKTAFRKRKMYEQLLESVPMLGTLTSYERMNLADALVSRTYTDGTCIIRQGDPADGMFFVEDGLLRISIVGDNGQEAE</sequence>
<feature type="domain" description="Cyclic nucleotide-binding" evidence="9">
    <location>
        <begin position="125"/>
        <end position="245"/>
    </location>
</feature>
<dbReference type="GO" id="GO:0030552">
    <property type="term" value="F:cAMP binding"/>
    <property type="evidence" value="ECO:0007669"/>
    <property type="project" value="UniProtKB-KW"/>
</dbReference>
<dbReference type="PANTHER" id="PTHR11635:SF152">
    <property type="entry name" value="CAMP-DEPENDENT PROTEIN KINASE TYPE I REGULATORY SUBUNIT-RELATED"/>
    <property type="match status" value="1"/>
</dbReference>
<organism evidence="10 11">
    <name type="scientific">Artemia franciscana</name>
    <name type="common">Brine shrimp</name>
    <name type="synonym">Artemia sanfranciscana</name>
    <dbReference type="NCBI Taxonomy" id="6661"/>
    <lineage>
        <taxon>Eukaryota</taxon>
        <taxon>Metazoa</taxon>
        <taxon>Ecdysozoa</taxon>
        <taxon>Arthropoda</taxon>
        <taxon>Crustacea</taxon>
        <taxon>Branchiopoda</taxon>
        <taxon>Anostraca</taxon>
        <taxon>Artemiidae</taxon>
        <taxon>Artemia</taxon>
    </lineage>
</organism>
<dbReference type="PROSITE" id="PS00889">
    <property type="entry name" value="CNMP_BINDING_2"/>
    <property type="match status" value="1"/>
</dbReference>
<evidence type="ECO:0000256" key="5">
    <source>
        <dbReference type="ARBA" id="ARBA00022741"/>
    </source>
</evidence>
<dbReference type="PROSITE" id="PS00888">
    <property type="entry name" value="CNMP_BINDING_1"/>
    <property type="match status" value="2"/>
</dbReference>
<name>A0AA88LFP3_ARTSF</name>
<feature type="compositionally biased region" description="Acidic residues" evidence="8">
    <location>
        <begin position="59"/>
        <end position="73"/>
    </location>
</feature>
<dbReference type="CDD" id="cd12099">
    <property type="entry name" value="DD_RII_PKA"/>
    <property type="match status" value="1"/>
</dbReference>
<dbReference type="AlphaFoldDB" id="A0AA88LFP3"/>
<reference evidence="10" key="1">
    <citation type="submission" date="2023-07" db="EMBL/GenBank/DDBJ databases">
        <title>Chromosome-level genome assembly of Artemia franciscana.</title>
        <authorList>
            <person name="Jo E."/>
        </authorList>
    </citation>
    <scope>NUCLEOTIDE SEQUENCE</scope>
    <source>
        <tissue evidence="10">Whole body</tissue>
    </source>
</reference>
<dbReference type="InterPro" id="IPR018488">
    <property type="entry name" value="cNMP-bd_CS"/>
</dbReference>
<dbReference type="CDD" id="cd00038">
    <property type="entry name" value="CAP_ED"/>
    <property type="match status" value="2"/>
</dbReference>
<evidence type="ECO:0000256" key="7">
    <source>
        <dbReference type="PIRSR" id="PIRSR000548-1"/>
    </source>
</evidence>
<evidence type="ECO:0000256" key="3">
    <source>
        <dbReference type="ARBA" id="ARBA00022566"/>
    </source>
</evidence>
<dbReference type="InterPro" id="IPR014710">
    <property type="entry name" value="RmlC-like_jellyroll"/>
</dbReference>
<dbReference type="InterPro" id="IPR003117">
    <property type="entry name" value="cAMP_dep_PK_reg_su_I/II_a/b"/>
</dbReference>
<feature type="region of interest" description="Disordered" evidence="8">
    <location>
        <begin position="50"/>
        <end position="80"/>
    </location>
</feature>
<dbReference type="EMBL" id="JAVRJZ010000003">
    <property type="protein sequence ID" value="KAK2724994.1"/>
    <property type="molecule type" value="Genomic_DNA"/>
</dbReference>
<comment type="caution">
    <text evidence="10">The sequence shown here is derived from an EMBL/GenBank/DDBJ whole genome shotgun (WGS) entry which is preliminary data.</text>
</comment>
<evidence type="ECO:0000256" key="1">
    <source>
        <dbReference type="ARBA" id="ARBA00005753"/>
    </source>
</evidence>
<protein>
    <recommendedName>
        <fullName evidence="9">Cyclic nucleotide-binding domain-containing protein</fullName>
    </recommendedName>
</protein>
<evidence type="ECO:0000256" key="2">
    <source>
        <dbReference type="ARBA" id="ARBA00022553"/>
    </source>
</evidence>
<evidence type="ECO:0000313" key="10">
    <source>
        <dbReference type="EMBL" id="KAK2724994.1"/>
    </source>
</evidence>
<dbReference type="GO" id="GO:0004862">
    <property type="term" value="F:cAMP-dependent protein kinase inhibitor activity"/>
    <property type="evidence" value="ECO:0007669"/>
    <property type="project" value="TreeGrafter"/>
</dbReference>
<keyword evidence="2" id="KW-0597">Phosphoprotein</keyword>
<evidence type="ECO:0000256" key="6">
    <source>
        <dbReference type="ARBA" id="ARBA00023149"/>
    </source>
</evidence>
<dbReference type="InterPro" id="IPR018490">
    <property type="entry name" value="cNMP-bd_dom_sf"/>
</dbReference>
<dbReference type="SUPFAM" id="SSF47391">
    <property type="entry name" value="Dimerization-anchoring domain of cAMP-dependent PK regulatory subunit"/>
    <property type="match status" value="1"/>
</dbReference>
<dbReference type="SUPFAM" id="SSF51206">
    <property type="entry name" value="cAMP-binding domain-like"/>
    <property type="match status" value="2"/>
</dbReference>
<feature type="binding site" evidence="7">
    <location>
        <position position="204"/>
    </location>
    <ligand>
        <name>3',5'-cyclic AMP</name>
        <dbReference type="ChEBI" id="CHEBI:58165"/>
        <label>1</label>
    </ligand>
</feature>
<dbReference type="Pfam" id="PF02197">
    <property type="entry name" value="RIIa"/>
    <property type="match status" value="1"/>
</dbReference>
<dbReference type="Pfam" id="PF00027">
    <property type="entry name" value="cNMP_binding"/>
    <property type="match status" value="2"/>
</dbReference>
<keyword evidence="6 7" id="KW-0114">cAMP</keyword>
<feature type="binding site" evidence="7">
    <location>
        <position position="195"/>
    </location>
    <ligand>
        <name>3',5'-cyclic AMP</name>
        <dbReference type="ChEBI" id="CHEBI:58165"/>
        <label>1</label>
    </ligand>
</feature>
<dbReference type="PANTHER" id="PTHR11635">
    <property type="entry name" value="CAMP-DEPENDENT PROTEIN KINASE REGULATORY CHAIN"/>
    <property type="match status" value="1"/>
</dbReference>
<dbReference type="GO" id="GO:0005829">
    <property type="term" value="C:cytosol"/>
    <property type="evidence" value="ECO:0007669"/>
    <property type="project" value="TreeGrafter"/>
</dbReference>
<dbReference type="Gene3D" id="2.60.120.10">
    <property type="entry name" value="Jelly Rolls"/>
    <property type="match status" value="2"/>
</dbReference>
<dbReference type="PRINTS" id="PR00103">
    <property type="entry name" value="CAMPKINASE"/>
</dbReference>
<keyword evidence="5 7" id="KW-0547">Nucleotide-binding</keyword>
<dbReference type="GO" id="GO:0005952">
    <property type="term" value="C:cAMP-dependent protein kinase complex"/>
    <property type="evidence" value="ECO:0007669"/>
    <property type="project" value="InterPro"/>
</dbReference>
<dbReference type="SMART" id="SM00100">
    <property type="entry name" value="cNMP"/>
    <property type="match status" value="1"/>
</dbReference>
<proteinExistence type="inferred from homology"/>
<dbReference type="Gene3D" id="1.20.890.10">
    <property type="entry name" value="cAMP-dependent protein kinase regulatory subunit, dimerization-anchoring domain"/>
    <property type="match status" value="1"/>
</dbReference>
<comment type="similarity">
    <text evidence="1">Belongs to the cAMP-dependent kinase regulatory chain family.</text>
</comment>
<gene>
    <name evidence="10" type="ORF">QYM36_001445</name>
</gene>
<feature type="domain" description="Cyclic nucleotide-binding" evidence="9">
    <location>
        <begin position="248"/>
        <end position="306"/>
    </location>
</feature>
<accession>A0AA88LFP3</accession>
<keyword evidence="4" id="KW-0677">Repeat</keyword>
<dbReference type="PIRSF" id="PIRSF000548">
    <property type="entry name" value="PK_regulatory"/>
    <property type="match status" value="1"/>
</dbReference>
<keyword evidence="3 7" id="KW-0116">cAMP-binding</keyword>
<evidence type="ECO:0000313" key="11">
    <source>
        <dbReference type="Proteomes" id="UP001187531"/>
    </source>
</evidence>
<evidence type="ECO:0000259" key="9">
    <source>
        <dbReference type="PROSITE" id="PS50042"/>
    </source>
</evidence>
<keyword evidence="11" id="KW-1185">Reference proteome</keyword>
<dbReference type="InterPro" id="IPR000595">
    <property type="entry name" value="cNMP-bd_dom"/>
</dbReference>
<dbReference type="Proteomes" id="UP001187531">
    <property type="component" value="Unassembled WGS sequence"/>
</dbReference>
<dbReference type="InterPro" id="IPR050503">
    <property type="entry name" value="cAMP-dep_PK_reg_su-like"/>
</dbReference>
<dbReference type="SMART" id="SM00394">
    <property type="entry name" value="RIIa"/>
    <property type="match status" value="1"/>
</dbReference>
<dbReference type="PROSITE" id="PS50042">
    <property type="entry name" value="CNMP_BINDING_3"/>
    <property type="match status" value="2"/>
</dbReference>
<dbReference type="FunFam" id="2.60.120.10:FF:000017">
    <property type="entry name" value="cAMP-dependent protein kinase type II regulatory subunit"/>
    <property type="match status" value="1"/>
</dbReference>
<feature type="non-terminal residue" evidence="10">
    <location>
        <position position="1"/>
    </location>
</feature>